<dbReference type="AlphaFoldDB" id="A0A382KR66"/>
<dbReference type="SUPFAM" id="SSF89919">
    <property type="entry name" value="Ribosome-binding factor A, RbfA"/>
    <property type="match status" value="1"/>
</dbReference>
<gene>
    <name evidence="1" type="ORF">METZ01_LOCUS278919</name>
</gene>
<dbReference type="GO" id="GO:0043024">
    <property type="term" value="F:ribosomal small subunit binding"/>
    <property type="evidence" value="ECO:0007669"/>
    <property type="project" value="TreeGrafter"/>
</dbReference>
<dbReference type="GO" id="GO:0006364">
    <property type="term" value="P:rRNA processing"/>
    <property type="evidence" value="ECO:0007669"/>
    <property type="project" value="InterPro"/>
</dbReference>
<dbReference type="Pfam" id="PF02033">
    <property type="entry name" value="RBFA"/>
    <property type="match status" value="1"/>
</dbReference>
<dbReference type="EMBL" id="UINC01081835">
    <property type="protein sequence ID" value="SVC26065.1"/>
    <property type="molecule type" value="Genomic_DNA"/>
</dbReference>
<sequence length="87" mass="9638">EAKVSRDLAFADVYFTVFPDSKDKQTELLLNNSASYLRKQLASMLNTRITPKLRFHYDKSLVDGARISAAIKAASSKGLTEAADDEI</sequence>
<evidence type="ECO:0000313" key="1">
    <source>
        <dbReference type="EMBL" id="SVC26065.1"/>
    </source>
</evidence>
<reference evidence="1" key="1">
    <citation type="submission" date="2018-05" db="EMBL/GenBank/DDBJ databases">
        <authorList>
            <person name="Lanie J.A."/>
            <person name="Ng W.-L."/>
            <person name="Kazmierczak K.M."/>
            <person name="Andrzejewski T.M."/>
            <person name="Davidsen T.M."/>
            <person name="Wayne K.J."/>
            <person name="Tettelin H."/>
            <person name="Glass J.I."/>
            <person name="Rusch D."/>
            <person name="Podicherti R."/>
            <person name="Tsui H.-C.T."/>
            <person name="Winkler M.E."/>
        </authorList>
    </citation>
    <scope>NUCLEOTIDE SEQUENCE</scope>
</reference>
<evidence type="ECO:0008006" key="2">
    <source>
        <dbReference type="Google" id="ProtNLM"/>
    </source>
</evidence>
<organism evidence="1">
    <name type="scientific">marine metagenome</name>
    <dbReference type="NCBI Taxonomy" id="408172"/>
    <lineage>
        <taxon>unclassified sequences</taxon>
        <taxon>metagenomes</taxon>
        <taxon>ecological metagenomes</taxon>
    </lineage>
</organism>
<dbReference type="PANTHER" id="PTHR33515">
    <property type="entry name" value="RIBOSOME-BINDING FACTOR A, CHLOROPLASTIC-RELATED"/>
    <property type="match status" value="1"/>
</dbReference>
<dbReference type="Gene3D" id="3.30.300.20">
    <property type="match status" value="1"/>
</dbReference>
<dbReference type="InterPro" id="IPR023799">
    <property type="entry name" value="RbfA_dom_sf"/>
</dbReference>
<dbReference type="InterPro" id="IPR015946">
    <property type="entry name" value="KH_dom-like_a/b"/>
</dbReference>
<accession>A0A382KR66</accession>
<dbReference type="GO" id="GO:0005829">
    <property type="term" value="C:cytosol"/>
    <property type="evidence" value="ECO:0007669"/>
    <property type="project" value="TreeGrafter"/>
</dbReference>
<dbReference type="InterPro" id="IPR000238">
    <property type="entry name" value="RbfA"/>
</dbReference>
<protein>
    <recommendedName>
        <fullName evidence="2">Ribosome-binding factor A</fullName>
    </recommendedName>
</protein>
<proteinExistence type="predicted"/>
<feature type="non-terminal residue" evidence="1">
    <location>
        <position position="1"/>
    </location>
</feature>
<dbReference type="PANTHER" id="PTHR33515:SF1">
    <property type="entry name" value="RIBOSOME-BINDING FACTOR A, CHLOROPLASTIC-RELATED"/>
    <property type="match status" value="1"/>
</dbReference>
<name>A0A382KR66_9ZZZZ</name>